<gene>
    <name evidence="2" type="ORF">DPMN_118984</name>
</gene>
<organism evidence="2 3">
    <name type="scientific">Dreissena polymorpha</name>
    <name type="common">Zebra mussel</name>
    <name type="synonym">Mytilus polymorpha</name>
    <dbReference type="NCBI Taxonomy" id="45954"/>
    <lineage>
        <taxon>Eukaryota</taxon>
        <taxon>Metazoa</taxon>
        <taxon>Spiralia</taxon>
        <taxon>Lophotrochozoa</taxon>
        <taxon>Mollusca</taxon>
        <taxon>Bivalvia</taxon>
        <taxon>Autobranchia</taxon>
        <taxon>Heteroconchia</taxon>
        <taxon>Euheterodonta</taxon>
        <taxon>Imparidentia</taxon>
        <taxon>Neoheterodontei</taxon>
        <taxon>Myida</taxon>
        <taxon>Dreissenoidea</taxon>
        <taxon>Dreissenidae</taxon>
        <taxon>Dreissena</taxon>
    </lineage>
</organism>
<dbReference type="EMBL" id="JAIWYP010000005">
    <property type="protein sequence ID" value="KAH3817448.1"/>
    <property type="molecule type" value="Genomic_DNA"/>
</dbReference>
<evidence type="ECO:0000259" key="1">
    <source>
        <dbReference type="Pfam" id="PF08376"/>
    </source>
</evidence>
<evidence type="ECO:0000313" key="2">
    <source>
        <dbReference type="EMBL" id="KAH3817448.1"/>
    </source>
</evidence>
<dbReference type="Pfam" id="PF08376">
    <property type="entry name" value="NIT"/>
    <property type="match status" value="1"/>
</dbReference>
<dbReference type="AlphaFoldDB" id="A0A9D4GIE4"/>
<sequence length="53" mass="6112">MQIERGTTALYVSSNDDPFIRSRLQKLYQDTDSAINNLSKWISIGSKEFFQVV</sequence>
<reference evidence="2" key="1">
    <citation type="journal article" date="2019" name="bioRxiv">
        <title>The Genome of the Zebra Mussel, Dreissena polymorpha: A Resource for Invasive Species Research.</title>
        <authorList>
            <person name="McCartney M.A."/>
            <person name="Auch B."/>
            <person name="Kono T."/>
            <person name="Mallez S."/>
            <person name="Zhang Y."/>
            <person name="Obille A."/>
            <person name="Becker A."/>
            <person name="Abrahante J.E."/>
            <person name="Garbe J."/>
            <person name="Badalamenti J.P."/>
            <person name="Herman A."/>
            <person name="Mangelson H."/>
            <person name="Liachko I."/>
            <person name="Sullivan S."/>
            <person name="Sone E.D."/>
            <person name="Koren S."/>
            <person name="Silverstein K.A.T."/>
            <person name="Beckman K.B."/>
            <person name="Gohl D.M."/>
        </authorList>
    </citation>
    <scope>NUCLEOTIDE SEQUENCE</scope>
    <source>
        <strain evidence="2">Duluth1</strain>
        <tissue evidence="2">Whole animal</tissue>
    </source>
</reference>
<feature type="domain" description="Nitrate/nitrite sensing protein" evidence="1">
    <location>
        <begin position="1"/>
        <end position="40"/>
    </location>
</feature>
<accession>A0A9D4GIE4</accession>
<proteinExistence type="predicted"/>
<keyword evidence="3" id="KW-1185">Reference proteome</keyword>
<name>A0A9D4GIE4_DREPO</name>
<dbReference type="Proteomes" id="UP000828390">
    <property type="component" value="Unassembled WGS sequence"/>
</dbReference>
<comment type="caution">
    <text evidence="2">The sequence shown here is derived from an EMBL/GenBank/DDBJ whole genome shotgun (WGS) entry which is preliminary data.</text>
</comment>
<dbReference type="InterPro" id="IPR013587">
    <property type="entry name" value="Nitrate/nitrite_sensing"/>
</dbReference>
<evidence type="ECO:0000313" key="3">
    <source>
        <dbReference type="Proteomes" id="UP000828390"/>
    </source>
</evidence>
<reference evidence="2" key="2">
    <citation type="submission" date="2020-11" db="EMBL/GenBank/DDBJ databases">
        <authorList>
            <person name="McCartney M.A."/>
            <person name="Auch B."/>
            <person name="Kono T."/>
            <person name="Mallez S."/>
            <person name="Becker A."/>
            <person name="Gohl D.M."/>
            <person name="Silverstein K.A.T."/>
            <person name="Koren S."/>
            <person name="Bechman K.B."/>
            <person name="Herman A."/>
            <person name="Abrahante J.E."/>
            <person name="Garbe J."/>
        </authorList>
    </citation>
    <scope>NUCLEOTIDE SEQUENCE</scope>
    <source>
        <strain evidence="2">Duluth1</strain>
        <tissue evidence="2">Whole animal</tissue>
    </source>
</reference>
<protein>
    <recommendedName>
        <fullName evidence="1">Nitrate/nitrite sensing protein domain-containing protein</fullName>
    </recommendedName>
</protein>